<feature type="region of interest" description="Disordered" evidence="1">
    <location>
        <begin position="1"/>
        <end position="37"/>
    </location>
</feature>
<name>A0AA88E3I5_FICCA</name>
<organism evidence="4 6">
    <name type="scientific">Ficus carica</name>
    <name type="common">Common fig</name>
    <dbReference type="NCBI Taxonomy" id="3494"/>
    <lineage>
        <taxon>Eukaryota</taxon>
        <taxon>Viridiplantae</taxon>
        <taxon>Streptophyta</taxon>
        <taxon>Embryophyta</taxon>
        <taxon>Tracheophyta</taxon>
        <taxon>Spermatophyta</taxon>
        <taxon>Magnoliopsida</taxon>
        <taxon>eudicotyledons</taxon>
        <taxon>Gunneridae</taxon>
        <taxon>Pentapetalae</taxon>
        <taxon>rosids</taxon>
        <taxon>fabids</taxon>
        <taxon>Rosales</taxon>
        <taxon>Moraceae</taxon>
        <taxon>Ficeae</taxon>
        <taxon>Ficus</taxon>
    </lineage>
</organism>
<evidence type="ECO:0000313" key="6">
    <source>
        <dbReference type="Proteomes" id="UP001187192"/>
    </source>
</evidence>
<proteinExistence type="predicted"/>
<evidence type="ECO:0000313" key="5">
    <source>
        <dbReference type="EMBL" id="GMN66468.1"/>
    </source>
</evidence>
<reference evidence="4" key="1">
    <citation type="submission" date="2023-07" db="EMBL/GenBank/DDBJ databases">
        <title>draft genome sequence of fig (Ficus carica).</title>
        <authorList>
            <person name="Takahashi T."/>
            <person name="Nishimura K."/>
        </authorList>
    </citation>
    <scope>NUCLEOTIDE SEQUENCE</scope>
</reference>
<evidence type="ECO:0000313" key="4">
    <source>
        <dbReference type="EMBL" id="GMN66463.1"/>
    </source>
</evidence>
<evidence type="ECO:0000313" key="2">
    <source>
        <dbReference type="EMBL" id="GMN66445.1"/>
    </source>
</evidence>
<dbReference type="EMBL" id="BTGU01000325">
    <property type="protein sequence ID" value="GMN66445.1"/>
    <property type="molecule type" value="Genomic_DNA"/>
</dbReference>
<comment type="caution">
    <text evidence="4">The sequence shown here is derived from an EMBL/GenBank/DDBJ whole genome shotgun (WGS) entry which is preliminary data.</text>
</comment>
<accession>A0AA88E3I5</accession>
<protein>
    <submittedName>
        <fullName evidence="4">Uncharacterized protein</fullName>
    </submittedName>
</protein>
<keyword evidence="6" id="KW-1185">Reference proteome</keyword>
<dbReference type="AlphaFoldDB" id="A0AA88E3I5"/>
<dbReference type="EMBL" id="BTGU01000326">
    <property type="protein sequence ID" value="GMN66450.1"/>
    <property type="molecule type" value="Genomic_DNA"/>
</dbReference>
<feature type="compositionally biased region" description="Polar residues" evidence="1">
    <location>
        <begin position="11"/>
        <end position="27"/>
    </location>
</feature>
<dbReference type="EMBL" id="BTGU01000328">
    <property type="protein sequence ID" value="GMN66468.1"/>
    <property type="molecule type" value="Genomic_DNA"/>
</dbReference>
<evidence type="ECO:0000256" key="1">
    <source>
        <dbReference type="SAM" id="MobiDB-lite"/>
    </source>
</evidence>
<dbReference type="Proteomes" id="UP001187192">
    <property type="component" value="Unassembled WGS sequence"/>
</dbReference>
<dbReference type="EMBL" id="BTGU01000327">
    <property type="protein sequence ID" value="GMN66463.1"/>
    <property type="molecule type" value="Genomic_DNA"/>
</dbReference>
<evidence type="ECO:0000313" key="3">
    <source>
        <dbReference type="EMBL" id="GMN66450.1"/>
    </source>
</evidence>
<gene>
    <name evidence="2" type="ORF">TIFTF001_035510</name>
    <name evidence="3" type="ORF">TIFTF001_035522</name>
    <name evidence="4" type="ORF">TIFTF001_035528</name>
    <name evidence="5" type="ORF">TIFTF001_035540</name>
</gene>
<sequence>MTSLPGRRSCQKTQPEIQRSIASSTKITVIRPSIAGR</sequence>